<keyword evidence="2" id="KW-0493">Microtubule</keyword>
<dbReference type="GO" id="GO:0005874">
    <property type="term" value="C:microtubule"/>
    <property type="evidence" value="ECO:0007669"/>
    <property type="project" value="UniProtKB-KW"/>
</dbReference>
<sequence>MEFLMIGEKVNIGRTDGRIHAAVVDSKQFDIQSITVAWTEDSKLMGKEIPWSAIVALNPHLMERTQLPIQHFDDGKYNLSDVENMEMDECMDES</sequence>
<organism evidence="5 6">
    <name type="scientific">Drosophila navojoa</name>
    <name type="common">Fruit fly</name>
    <dbReference type="NCBI Taxonomy" id="7232"/>
    <lineage>
        <taxon>Eukaryota</taxon>
        <taxon>Metazoa</taxon>
        <taxon>Ecdysozoa</taxon>
        <taxon>Arthropoda</taxon>
        <taxon>Hexapoda</taxon>
        <taxon>Insecta</taxon>
        <taxon>Pterygota</taxon>
        <taxon>Neoptera</taxon>
        <taxon>Endopterygota</taxon>
        <taxon>Diptera</taxon>
        <taxon>Brachycera</taxon>
        <taxon>Muscomorpha</taxon>
        <taxon>Ephydroidea</taxon>
        <taxon>Drosophilidae</taxon>
        <taxon>Drosophila</taxon>
    </lineage>
</organism>
<keyword evidence="6" id="KW-1185">Reference proteome</keyword>
<evidence type="ECO:0000313" key="6">
    <source>
        <dbReference type="Proteomes" id="UP000295192"/>
    </source>
</evidence>
<evidence type="ECO:0000313" key="5">
    <source>
        <dbReference type="EMBL" id="TDG49344.1"/>
    </source>
</evidence>
<accession>A0A484BKZ4</accession>
<evidence type="ECO:0000259" key="4">
    <source>
        <dbReference type="Pfam" id="PF22923"/>
    </source>
</evidence>
<evidence type="ECO:0000256" key="3">
    <source>
        <dbReference type="ARBA" id="ARBA00023054"/>
    </source>
</evidence>
<dbReference type="InterPro" id="IPR054473">
    <property type="entry name" value="KIF2A-like_N"/>
</dbReference>
<evidence type="ECO:0000256" key="1">
    <source>
        <dbReference type="ARBA" id="ARBA00022490"/>
    </source>
</evidence>
<protein>
    <recommendedName>
        <fullName evidence="4">Kinesin-like protein KIF2A-like N-terminal domain-containing protein</fullName>
    </recommendedName>
</protein>
<dbReference type="AlphaFoldDB" id="A0A484BKZ4"/>
<keyword evidence="3" id="KW-0175">Coiled coil</keyword>
<comment type="caution">
    <text evidence="5">The sequence shown here is derived from an EMBL/GenBank/DDBJ whole genome shotgun (WGS) entry which is preliminary data.</text>
</comment>
<dbReference type="Proteomes" id="UP000295192">
    <property type="component" value="Unassembled WGS sequence"/>
</dbReference>
<keyword evidence="1" id="KW-0963">Cytoplasm</keyword>
<evidence type="ECO:0000256" key="2">
    <source>
        <dbReference type="ARBA" id="ARBA00022701"/>
    </source>
</evidence>
<dbReference type="EMBL" id="LSRL02000024">
    <property type="protein sequence ID" value="TDG49344.1"/>
    <property type="molecule type" value="Genomic_DNA"/>
</dbReference>
<dbReference type="OMA" id="MEFLMIG"/>
<dbReference type="STRING" id="7232.A0A484BKZ4"/>
<gene>
    <name evidence="5" type="ORF">AWZ03_004212</name>
</gene>
<name>A0A484BKZ4_DRONA</name>
<proteinExistence type="predicted"/>
<feature type="domain" description="Kinesin-like protein KIF2A-like N-terminal" evidence="4">
    <location>
        <begin position="1"/>
        <end position="54"/>
    </location>
</feature>
<dbReference type="Pfam" id="PF22923">
    <property type="entry name" value="KIF2A-like_1st"/>
    <property type="match status" value="1"/>
</dbReference>
<reference evidence="5 6" key="1">
    <citation type="journal article" date="2019" name="J. Hered.">
        <title>An Improved Genome Assembly for Drosophila navojoa, the Basal Species in the mojavensis Cluster.</title>
        <authorList>
            <person name="Vanderlinde T."/>
            <person name="Dupim E.G."/>
            <person name="Nazario-Yepiz N.O."/>
            <person name="Carvalho A.B."/>
        </authorList>
    </citation>
    <scope>NUCLEOTIDE SEQUENCE [LARGE SCALE GENOMIC DNA]</scope>
    <source>
        <strain evidence="5">Navoj_Jal97</strain>
        <tissue evidence="5">Whole organism</tissue>
    </source>
</reference>